<keyword evidence="1" id="KW-0106">Calcium</keyword>
<evidence type="ECO:0000313" key="3">
    <source>
        <dbReference type="EMBL" id="KGB38069.1"/>
    </source>
</evidence>
<reference evidence="3" key="1">
    <citation type="journal article" date="2012" name="Nat. Genet.">
        <title>Whole-genome sequence of Schistosoma haematobium.</title>
        <authorList>
            <person name="Young N.D."/>
            <person name="Jex A.R."/>
            <person name="Li B."/>
            <person name="Liu S."/>
            <person name="Yang L."/>
            <person name="Xiong Z."/>
            <person name="Li Y."/>
            <person name="Cantacessi C."/>
            <person name="Hall R.S."/>
            <person name="Xu X."/>
            <person name="Chen F."/>
            <person name="Wu X."/>
            <person name="Zerlotini A."/>
            <person name="Oliveira G."/>
            <person name="Hofmann A."/>
            <person name="Zhang G."/>
            <person name="Fang X."/>
            <person name="Kang Y."/>
            <person name="Campbell B.E."/>
            <person name="Loukas A."/>
            <person name="Ranganathan S."/>
            <person name="Rollinson D."/>
            <person name="Rinaldi G."/>
            <person name="Brindley P.J."/>
            <person name="Yang H."/>
            <person name="Wang J."/>
            <person name="Wang J."/>
            <person name="Gasser R.B."/>
        </authorList>
    </citation>
    <scope>NUCLEOTIDE SEQUENCE [LARGE SCALE GENOMIC DNA]</scope>
</reference>
<dbReference type="InterPro" id="IPR002048">
    <property type="entry name" value="EF_hand_dom"/>
</dbReference>
<dbReference type="CDD" id="cd00051">
    <property type="entry name" value="EFh"/>
    <property type="match status" value="1"/>
</dbReference>
<organism evidence="3">
    <name type="scientific">Schistosoma haematobium</name>
    <name type="common">Blood fluke</name>
    <dbReference type="NCBI Taxonomy" id="6185"/>
    <lineage>
        <taxon>Eukaryota</taxon>
        <taxon>Metazoa</taxon>
        <taxon>Spiralia</taxon>
        <taxon>Lophotrochozoa</taxon>
        <taxon>Platyhelminthes</taxon>
        <taxon>Trematoda</taxon>
        <taxon>Digenea</taxon>
        <taxon>Strigeidida</taxon>
        <taxon>Schistosomatoidea</taxon>
        <taxon>Schistosomatidae</taxon>
        <taxon>Schistosoma</taxon>
    </lineage>
</organism>
<dbReference type="SUPFAM" id="SSF47473">
    <property type="entry name" value="EF-hand"/>
    <property type="match status" value="1"/>
</dbReference>
<evidence type="ECO:0000256" key="1">
    <source>
        <dbReference type="ARBA" id="ARBA00022837"/>
    </source>
</evidence>
<dbReference type="PROSITE" id="PS00018">
    <property type="entry name" value="EF_HAND_1"/>
    <property type="match status" value="1"/>
</dbReference>
<dbReference type="STRING" id="6185.A0A094ZY03"/>
<dbReference type="InterPro" id="IPR018247">
    <property type="entry name" value="EF_Hand_1_Ca_BS"/>
</dbReference>
<evidence type="ECO:0000259" key="2">
    <source>
        <dbReference type="PROSITE" id="PS50222"/>
    </source>
</evidence>
<proteinExistence type="predicted"/>
<dbReference type="SMART" id="SM00054">
    <property type="entry name" value="EFh"/>
    <property type="match status" value="2"/>
</dbReference>
<sequence length="124" mass="14288">MTPNEQHILSKLNTWVTHLLALIQIISDIDIDIFTEKENLCIQENLNNQTKTKKEMSEEMLLNLFSRLDKSGDGILSKEELKQGLRSSGVTENAVNKLIEKLDLNFDNNITYEEYIQAIRHGNK</sequence>
<dbReference type="InterPro" id="IPR011992">
    <property type="entry name" value="EF-hand-dom_pair"/>
</dbReference>
<dbReference type="Gene3D" id="1.10.238.10">
    <property type="entry name" value="EF-hand"/>
    <property type="match status" value="1"/>
</dbReference>
<feature type="domain" description="EF-hand" evidence="2">
    <location>
        <begin position="56"/>
        <end position="91"/>
    </location>
</feature>
<accession>A0A094ZY03</accession>
<protein>
    <submittedName>
        <fullName evidence="3">16 kDa calcium-binding protein</fullName>
    </submittedName>
</protein>
<name>A0A094ZY03_SCHHA</name>
<dbReference type="GO" id="GO:0005509">
    <property type="term" value="F:calcium ion binding"/>
    <property type="evidence" value="ECO:0007669"/>
    <property type="project" value="InterPro"/>
</dbReference>
<gene>
    <name evidence="3" type="ORF">MS3_06437</name>
</gene>
<dbReference type="EMBL" id="KL250966">
    <property type="protein sequence ID" value="KGB38069.1"/>
    <property type="molecule type" value="Genomic_DNA"/>
</dbReference>
<dbReference type="AlphaFoldDB" id="A0A094ZY03"/>
<dbReference type="PROSITE" id="PS50222">
    <property type="entry name" value="EF_HAND_2"/>
    <property type="match status" value="1"/>
</dbReference>
<dbReference type="Pfam" id="PF13499">
    <property type="entry name" value="EF-hand_7"/>
    <property type="match status" value="1"/>
</dbReference>